<dbReference type="EMBL" id="OUUZ01000003">
    <property type="protein sequence ID" value="SPQ20242.1"/>
    <property type="molecule type" value="Genomic_DNA"/>
</dbReference>
<feature type="compositionally biased region" description="Low complexity" evidence="2">
    <location>
        <begin position="814"/>
        <end position="831"/>
    </location>
</feature>
<feature type="domain" description="G protein-coupled receptor GPR1/2/3 C-terminal" evidence="6">
    <location>
        <begin position="839"/>
        <end position="913"/>
    </location>
</feature>
<feature type="transmembrane region" description="Helical" evidence="3">
    <location>
        <begin position="564"/>
        <end position="592"/>
    </location>
</feature>
<dbReference type="Proteomes" id="UP000289323">
    <property type="component" value="Unassembled WGS sequence"/>
</dbReference>
<feature type="transmembrane region" description="Helical" evidence="3">
    <location>
        <begin position="415"/>
        <end position="438"/>
    </location>
</feature>
<reference evidence="7 8" key="1">
    <citation type="submission" date="2018-04" db="EMBL/GenBank/DDBJ databases">
        <authorList>
            <person name="Huttner S."/>
            <person name="Dainat J."/>
        </authorList>
    </citation>
    <scope>NUCLEOTIDE SEQUENCE [LARGE SCALE GENOMIC DNA]</scope>
</reference>
<evidence type="ECO:0000256" key="1">
    <source>
        <dbReference type="ARBA" id="ARBA00022801"/>
    </source>
</evidence>
<feature type="region of interest" description="Disordered" evidence="2">
    <location>
        <begin position="694"/>
        <end position="774"/>
    </location>
</feature>
<organism evidence="7 8">
    <name type="scientific">Thermothielavioides terrestris</name>
    <dbReference type="NCBI Taxonomy" id="2587410"/>
    <lineage>
        <taxon>Eukaryota</taxon>
        <taxon>Fungi</taxon>
        <taxon>Dikarya</taxon>
        <taxon>Ascomycota</taxon>
        <taxon>Pezizomycotina</taxon>
        <taxon>Sordariomycetes</taxon>
        <taxon>Sordariomycetidae</taxon>
        <taxon>Sordariales</taxon>
        <taxon>Chaetomiaceae</taxon>
        <taxon>Thermothielavioides</taxon>
    </lineage>
</organism>
<dbReference type="SUPFAM" id="SSF81321">
    <property type="entry name" value="Family A G protein-coupled receptor-like"/>
    <property type="match status" value="1"/>
</dbReference>
<dbReference type="InterPro" id="IPR017850">
    <property type="entry name" value="Alkaline_phosphatase_core_sf"/>
</dbReference>
<feature type="region of interest" description="Disordered" evidence="2">
    <location>
        <begin position="1001"/>
        <end position="1031"/>
    </location>
</feature>
<feature type="transmembrane region" description="Helical" evidence="3">
    <location>
        <begin position="885"/>
        <end position="907"/>
    </location>
</feature>
<proteinExistence type="predicted"/>
<gene>
    <name evidence="7" type="ORF">TT172_LOCUS2661</name>
</gene>
<dbReference type="Pfam" id="PF04185">
    <property type="entry name" value="Phosphoesterase"/>
    <property type="match status" value="1"/>
</dbReference>
<name>A0A3S4EVL6_9PEZI</name>
<evidence type="ECO:0000256" key="2">
    <source>
        <dbReference type="SAM" id="MobiDB-lite"/>
    </source>
</evidence>
<dbReference type="Gene3D" id="1.20.1070.10">
    <property type="entry name" value="Rhodopsin 7-helix transmembrane proteins"/>
    <property type="match status" value="1"/>
</dbReference>
<dbReference type="Pfam" id="PF11970">
    <property type="entry name" value="GPR_Gpa2_C"/>
    <property type="match status" value="1"/>
</dbReference>
<dbReference type="Pfam" id="PF11710">
    <property type="entry name" value="Git3"/>
    <property type="match status" value="1"/>
</dbReference>
<feature type="compositionally biased region" description="Basic and acidic residues" evidence="2">
    <location>
        <begin position="759"/>
        <end position="774"/>
    </location>
</feature>
<protein>
    <submittedName>
        <fullName evidence="7">4eea99ba-ff7a-4d85-9374-6ff98bf41062</fullName>
    </submittedName>
</protein>
<feature type="transmembrane region" description="Helical" evidence="3">
    <location>
        <begin position="849"/>
        <end position="873"/>
    </location>
</feature>
<evidence type="ECO:0000256" key="3">
    <source>
        <dbReference type="SAM" id="Phobius"/>
    </source>
</evidence>
<keyword evidence="3" id="KW-0812">Transmembrane</keyword>
<feature type="transmembrane region" description="Helical" evidence="3">
    <location>
        <begin position="486"/>
        <end position="514"/>
    </location>
</feature>
<dbReference type="PANTHER" id="PTHR31956:SF8">
    <property type="entry name" value="ACID PHOSPHATASE PHOA (AFU_ORTHOLOGUE AFUA_1G03570)"/>
    <property type="match status" value="1"/>
</dbReference>
<dbReference type="PANTHER" id="PTHR31956">
    <property type="entry name" value="NON-SPECIFIC PHOSPHOLIPASE C4-RELATED"/>
    <property type="match status" value="1"/>
</dbReference>
<dbReference type="Gene3D" id="3.40.720.10">
    <property type="entry name" value="Alkaline Phosphatase, subunit A"/>
    <property type="match status" value="1"/>
</dbReference>
<feature type="domain" description="Glucose receptor Git3-like N-terminal" evidence="5">
    <location>
        <begin position="415"/>
        <end position="598"/>
    </location>
</feature>
<dbReference type="InterPro" id="IPR007312">
    <property type="entry name" value="Phosphoesterase"/>
</dbReference>
<accession>A0A3S4EVL6</accession>
<feature type="chain" id="PRO_5018787811" evidence="4">
    <location>
        <begin position="18"/>
        <end position="1031"/>
    </location>
</feature>
<feature type="signal peptide" evidence="4">
    <location>
        <begin position="1"/>
        <end position="17"/>
    </location>
</feature>
<evidence type="ECO:0000259" key="5">
    <source>
        <dbReference type="Pfam" id="PF11710"/>
    </source>
</evidence>
<dbReference type="InterPro" id="IPR023041">
    <property type="entry name" value="Glucose_rcpt_Git3-like_N"/>
</dbReference>
<keyword evidence="1" id="KW-0378">Hydrolase</keyword>
<keyword evidence="3" id="KW-0472">Membrane</keyword>
<feature type="compositionally biased region" description="Polar residues" evidence="2">
    <location>
        <begin position="740"/>
        <end position="758"/>
    </location>
</feature>
<dbReference type="GO" id="GO:0016788">
    <property type="term" value="F:hydrolase activity, acting on ester bonds"/>
    <property type="evidence" value="ECO:0007669"/>
    <property type="project" value="InterPro"/>
</dbReference>
<evidence type="ECO:0000313" key="7">
    <source>
        <dbReference type="EMBL" id="SPQ20242.1"/>
    </source>
</evidence>
<evidence type="ECO:0000313" key="8">
    <source>
        <dbReference type="Proteomes" id="UP000289323"/>
    </source>
</evidence>
<dbReference type="InterPro" id="IPR022596">
    <property type="entry name" value="GPR1/2/3_C"/>
</dbReference>
<feature type="compositionally biased region" description="Basic and acidic residues" evidence="2">
    <location>
        <begin position="1010"/>
        <end position="1031"/>
    </location>
</feature>
<evidence type="ECO:0000256" key="4">
    <source>
        <dbReference type="SAM" id="SignalP"/>
    </source>
</evidence>
<keyword evidence="4" id="KW-0732">Signal</keyword>
<feature type="transmembrane region" description="Helical" evidence="3">
    <location>
        <begin position="450"/>
        <end position="474"/>
    </location>
</feature>
<dbReference type="GO" id="GO:0009395">
    <property type="term" value="P:phospholipid catabolic process"/>
    <property type="evidence" value="ECO:0007669"/>
    <property type="project" value="TreeGrafter"/>
</dbReference>
<keyword evidence="3" id="KW-1133">Transmembrane helix</keyword>
<feature type="transmembrane region" description="Helical" evidence="3">
    <location>
        <begin position="526"/>
        <end position="544"/>
    </location>
</feature>
<dbReference type="AlphaFoldDB" id="A0A3S4EVL6"/>
<sequence length="1031" mass="114120">MALFRLSLLGLAGSVAAQTQYTSTAPAAVAKAAATALTESPTSNVAGNTFDRFVQIFLENTDYSQAIKDPNLAYLASQGISLTNYFAITHPSQPNYVAAAGANTFGISDDNFHRISSTTKTIVDLLEAKGVSWSIYQEDMPYSGFEGNWVNQVTGANDYVRKHNPLMSFDSITSNTDRLAKCKNFTMFNRDLAANKLPQWMFITPNMTNDGHDTSVTVAGQWARNWLTPLLSNPNFNIPRTLVILTFDEGSTTGTNQIYAVLLGSAVPSAKVGTTNNTRYNHYSLTKTVELNWGLGSLGQNDYYPTSTAGSSCQPPTSDNQCTVSSSSYTTWESDSPACTFATNVRFTAHSNSDAQSRPDFSWGTNGFKNFNCYKESGRAIYTYNGPETSTTCSSVYYYCIPTADVSSTQPTVRMLLILSLTTASVSVLATLSALYWFVKMRRSFRHELILLLIQSDCLRSLVFVVFPIVSFALGRVRSDSAFCQLSGFALALAIESSDIAVLLIAVHSAMYIFRPRAGLYPYRQFAYLAFYLFPVVAASLAFINGNGYENMGHFCYLRTDRRWALFALSWAPRYIVCASIAVIYVFIYLYIRRRMGDYGRRRSEAMHRSQRRKGSNRDALQTRLRNYGLISSASSSRRTSAADTVWAAKDRQRSSSSIPSARLGSARTSVEVAQPRRSSVQWNWTAFNQAQTAAGSRAPLEDTADPISPGSPLLLSPPATYSRRPSQVTIVDEQAESPRVQTRGSVHQLRQPSSRLSHPTDPEPANAEHESERTLLHFPSRLRLFPKKRASSSTQSRTHPTEADSYPMLPFPSITVTATTTTSSSLSSSSSEEDSPTKQRERALRHQLRALLVYPLVYAVVWLFPFVSHVLGYDDNDRAASPPWLLVVSMLSLCGQGAADCALFMLRETPWRFAHGRAFLVALRKRCVWSLAGRWRWWGREGGAGVGRSREEMLVDGRLARERRQVEVAVERGRAERSAGEGRVAVKEWWEAWDGLGDEGPVGNGVVEGEGREDGPVDEEGHVAVRQEVG</sequence>
<evidence type="ECO:0000259" key="6">
    <source>
        <dbReference type="Pfam" id="PF11970"/>
    </source>
</evidence>
<feature type="region of interest" description="Disordered" evidence="2">
    <location>
        <begin position="788"/>
        <end position="842"/>
    </location>
</feature>
<feature type="compositionally biased region" description="Low complexity" evidence="2">
    <location>
        <begin position="707"/>
        <end position="719"/>
    </location>
</feature>